<dbReference type="GO" id="GO:0008289">
    <property type="term" value="F:lipid binding"/>
    <property type="evidence" value="ECO:0007669"/>
    <property type="project" value="InterPro"/>
</dbReference>
<gene>
    <name evidence="2" type="primary">Contig17233.g18349</name>
    <name evidence="2" type="ORF">STYLEM_13761</name>
</gene>
<dbReference type="InParanoid" id="A0A078AQI4"/>
<evidence type="ECO:0000313" key="3">
    <source>
        <dbReference type="Proteomes" id="UP000039865"/>
    </source>
</evidence>
<dbReference type="EMBL" id="CCKQ01013070">
    <property type="protein sequence ID" value="CDW84695.1"/>
    <property type="molecule type" value="Genomic_DNA"/>
</dbReference>
<dbReference type="InterPro" id="IPR032942">
    <property type="entry name" value="BPI/LBP/Plunc"/>
</dbReference>
<accession>A0A078AQI4</accession>
<evidence type="ECO:0000256" key="1">
    <source>
        <dbReference type="SAM" id="SignalP"/>
    </source>
</evidence>
<dbReference type="Proteomes" id="UP000039865">
    <property type="component" value="Unassembled WGS sequence"/>
</dbReference>
<dbReference type="PANTHER" id="PTHR10504:SF131">
    <property type="entry name" value="BPI2 DOMAIN-CONTAINING PROTEIN"/>
    <property type="match status" value="1"/>
</dbReference>
<dbReference type="PANTHER" id="PTHR10504">
    <property type="entry name" value="BACTERICIDAL PERMEABILITY-INCREASING BPI PROTEIN-RELATED"/>
    <property type="match status" value="1"/>
</dbReference>
<keyword evidence="1" id="KW-0732">Signal</keyword>
<proteinExistence type="predicted"/>
<organism evidence="2 3">
    <name type="scientific">Stylonychia lemnae</name>
    <name type="common">Ciliate</name>
    <dbReference type="NCBI Taxonomy" id="5949"/>
    <lineage>
        <taxon>Eukaryota</taxon>
        <taxon>Sar</taxon>
        <taxon>Alveolata</taxon>
        <taxon>Ciliophora</taxon>
        <taxon>Intramacronucleata</taxon>
        <taxon>Spirotrichea</taxon>
        <taxon>Stichotrichia</taxon>
        <taxon>Sporadotrichida</taxon>
        <taxon>Oxytrichidae</taxon>
        <taxon>Stylonychinae</taxon>
        <taxon>Stylonychia</taxon>
    </lineage>
</organism>
<evidence type="ECO:0000313" key="2">
    <source>
        <dbReference type="EMBL" id="CDW84695.1"/>
    </source>
</evidence>
<name>A0A078AQI4_STYLE</name>
<dbReference type="Gene3D" id="3.15.20.10">
    <property type="entry name" value="Bactericidal permeability-increasing protein, domain 2"/>
    <property type="match status" value="1"/>
</dbReference>
<protein>
    <submittedName>
        <fullName evidence="2">Bpi2 domain containing protein</fullName>
    </submittedName>
</protein>
<keyword evidence="3" id="KW-1185">Reference proteome</keyword>
<dbReference type="SUPFAM" id="SSF55394">
    <property type="entry name" value="Bactericidal permeability-increasing protein, BPI"/>
    <property type="match status" value="2"/>
</dbReference>
<reference evidence="2 3" key="1">
    <citation type="submission" date="2014-06" db="EMBL/GenBank/DDBJ databases">
        <authorList>
            <person name="Swart Estienne"/>
        </authorList>
    </citation>
    <scope>NUCLEOTIDE SEQUENCE [LARGE SCALE GENOMIC DNA]</scope>
    <source>
        <strain evidence="2 3">130c</strain>
    </source>
</reference>
<dbReference type="AlphaFoldDB" id="A0A078AQI4"/>
<feature type="signal peptide" evidence="1">
    <location>
        <begin position="1"/>
        <end position="17"/>
    </location>
</feature>
<dbReference type="GO" id="GO:0005615">
    <property type="term" value="C:extracellular space"/>
    <property type="evidence" value="ECO:0007669"/>
    <property type="project" value="TreeGrafter"/>
</dbReference>
<feature type="chain" id="PRO_5001729562" evidence="1">
    <location>
        <begin position="18"/>
        <end position="465"/>
    </location>
</feature>
<sequence>MLKLLVIFTTVLSLGLALPSGIAAAIDQDVVTDFKNFAVPLLFKEINSMTKQDIILPYGKISNLNINVFADVTQGISINFLPERNAIKVQINMISGLIQGDFSVYKVLPWPIGRVTADGNLRMNISPGGINLGITIILQSQTGIDNRALPSFVVTDTVFNFDPSRVDIQLNGNVLDILGNLFVQAFKGDIFSLVGSLMQSSIPQQLQTQMNMYFFNQKGYMETNPQRPATPLTEIKLIDASIGTIQLSAGEYVLNTILYTLYLDEKLNGNFSQNSVPDNVKQYLNTSTLDTYFSGLIDTYGENQPCQLDLVHLIQPSASVNNDKLHLQVSFNLSVYATDKNIKAVELTFQNLTMDISLKYSNFTIHPSLVNINFGTILVPFNTVEDIDLDDLIVKLDIISSGLMFGILDLEKDLQIPKRLWNMVDIVDADLKLQNGVISARVTPKFSEPFVQPKLEAKNYGFLSY</sequence>
<dbReference type="InterPro" id="IPR017943">
    <property type="entry name" value="Bactericidal_perm-incr_a/b_dom"/>
</dbReference>